<dbReference type="Proteomes" id="UP000050761">
    <property type="component" value="Unassembled WGS sequence"/>
</dbReference>
<organism evidence="1">
    <name type="scientific">Heligmosomoides polygyrus</name>
    <name type="common">Parasitic roundworm</name>
    <dbReference type="NCBI Taxonomy" id="6339"/>
    <lineage>
        <taxon>Eukaryota</taxon>
        <taxon>Metazoa</taxon>
        <taxon>Ecdysozoa</taxon>
        <taxon>Nematoda</taxon>
        <taxon>Chromadorea</taxon>
        <taxon>Rhabditida</taxon>
        <taxon>Rhabditina</taxon>
        <taxon>Rhabditomorpha</taxon>
        <taxon>Strongyloidea</taxon>
        <taxon>Heligmosomidae</taxon>
        <taxon>Heligmosomoides</taxon>
    </lineage>
</organism>
<evidence type="ECO:0000313" key="1">
    <source>
        <dbReference type="EMBL" id="VDP21732.1"/>
    </source>
</evidence>
<evidence type="ECO:0000313" key="2">
    <source>
        <dbReference type="Proteomes" id="UP000050761"/>
    </source>
</evidence>
<keyword evidence="2" id="KW-1185">Reference proteome</keyword>
<dbReference type="WBParaSite" id="HPBE_0002076701-mRNA-1">
    <property type="protein sequence ID" value="HPBE_0002076701-mRNA-1"/>
    <property type="gene ID" value="HPBE_0002076701"/>
</dbReference>
<proteinExistence type="predicted"/>
<name>A0A3P8B6F4_HELPZ</name>
<reference evidence="3" key="2">
    <citation type="submission" date="2019-09" db="UniProtKB">
        <authorList>
            <consortium name="WormBaseParasite"/>
        </authorList>
    </citation>
    <scope>IDENTIFICATION</scope>
</reference>
<reference evidence="1 2" key="1">
    <citation type="submission" date="2018-11" db="EMBL/GenBank/DDBJ databases">
        <authorList>
            <consortium name="Pathogen Informatics"/>
        </authorList>
    </citation>
    <scope>NUCLEOTIDE SEQUENCE [LARGE SCALE GENOMIC DNA]</scope>
</reference>
<protein>
    <submittedName>
        <fullName evidence="3">Dynamin-type G domain-containing protein</fullName>
    </submittedName>
</protein>
<sequence length="169" mass="18912">MSWYERLFVRILIIDSLEIADVKCEIDDWWRNPPSAVLLVVSKVEQVCAYQVEGTTELLQVRKLFLLTMTDPEDVDILCGRELSPIAGERFVGGGAGFSGMPPPASYGGFQELPSSSSENVCRQMRRVVFSEPASEEDGSVETLGLAIMVYNNNLERHQVKDQQLLSVR</sequence>
<dbReference type="EMBL" id="UZAH01032425">
    <property type="protein sequence ID" value="VDP21732.1"/>
    <property type="molecule type" value="Genomic_DNA"/>
</dbReference>
<gene>
    <name evidence="1" type="ORF">HPBE_LOCUS20766</name>
</gene>
<accession>A0A3P8B6F4</accession>
<dbReference type="AlphaFoldDB" id="A0A3P8B6F4"/>
<evidence type="ECO:0000313" key="3">
    <source>
        <dbReference type="WBParaSite" id="HPBE_0002076701-mRNA-1"/>
    </source>
</evidence>